<keyword evidence="3" id="KW-1185">Reference proteome</keyword>
<name>A0AAN7ZMY7_9COLE</name>
<dbReference type="Proteomes" id="UP001329430">
    <property type="component" value="Chromosome 4"/>
</dbReference>
<feature type="region of interest" description="Disordered" evidence="1">
    <location>
        <begin position="115"/>
        <end position="151"/>
    </location>
</feature>
<evidence type="ECO:0000313" key="2">
    <source>
        <dbReference type="EMBL" id="KAK5644648.1"/>
    </source>
</evidence>
<protein>
    <submittedName>
        <fullName evidence="2">Uncharacterized protein</fullName>
    </submittedName>
</protein>
<comment type="caution">
    <text evidence="2">The sequence shown here is derived from an EMBL/GenBank/DDBJ whole genome shotgun (WGS) entry which is preliminary data.</text>
</comment>
<organism evidence="2 3">
    <name type="scientific">Pyrocoelia pectoralis</name>
    <dbReference type="NCBI Taxonomy" id="417401"/>
    <lineage>
        <taxon>Eukaryota</taxon>
        <taxon>Metazoa</taxon>
        <taxon>Ecdysozoa</taxon>
        <taxon>Arthropoda</taxon>
        <taxon>Hexapoda</taxon>
        <taxon>Insecta</taxon>
        <taxon>Pterygota</taxon>
        <taxon>Neoptera</taxon>
        <taxon>Endopterygota</taxon>
        <taxon>Coleoptera</taxon>
        <taxon>Polyphaga</taxon>
        <taxon>Elateriformia</taxon>
        <taxon>Elateroidea</taxon>
        <taxon>Lampyridae</taxon>
        <taxon>Lampyrinae</taxon>
        <taxon>Pyrocoelia</taxon>
    </lineage>
</organism>
<evidence type="ECO:0000313" key="3">
    <source>
        <dbReference type="Proteomes" id="UP001329430"/>
    </source>
</evidence>
<dbReference type="EMBL" id="JAVRBK010000004">
    <property type="protein sequence ID" value="KAK5644648.1"/>
    <property type="molecule type" value="Genomic_DNA"/>
</dbReference>
<feature type="compositionally biased region" description="Basic and acidic residues" evidence="1">
    <location>
        <begin position="115"/>
        <end position="144"/>
    </location>
</feature>
<evidence type="ECO:0000256" key="1">
    <source>
        <dbReference type="SAM" id="MobiDB-lite"/>
    </source>
</evidence>
<gene>
    <name evidence="2" type="ORF">RI129_005948</name>
</gene>
<accession>A0AAN7ZMY7</accession>
<reference evidence="2 3" key="1">
    <citation type="journal article" date="2024" name="Insects">
        <title>An Improved Chromosome-Level Genome Assembly of the Firefly Pyrocoelia pectoralis.</title>
        <authorList>
            <person name="Fu X."/>
            <person name="Meyer-Rochow V.B."/>
            <person name="Ballantyne L."/>
            <person name="Zhu X."/>
        </authorList>
    </citation>
    <scope>NUCLEOTIDE SEQUENCE [LARGE SCALE GENOMIC DNA]</scope>
    <source>
        <strain evidence="2">XCY_ONT2</strain>
    </source>
</reference>
<proteinExistence type="predicted"/>
<sequence length="151" mass="17422">MGLQTPAQKPSKNNIETGYPAFLGNTETLVVDNNIVVSDELLETNSTSVESILQDQQTKESKYAKILPGVLIPTPFKNALFWPEPIETKKKLVKRQIKVPAVGTSDAWKEYYQKKEEKQKQISEEKENRKRKREESKKIKEQKTKKVKKTF</sequence>
<dbReference type="AlphaFoldDB" id="A0AAN7ZMY7"/>